<dbReference type="InterPro" id="IPR017918">
    <property type="entry name" value="N-reg_PII_CS"/>
</dbReference>
<evidence type="ECO:0000313" key="3">
    <source>
        <dbReference type="EMBL" id="NRT88198.1"/>
    </source>
</evidence>
<evidence type="ECO:0000313" key="5">
    <source>
        <dbReference type="Proteomes" id="UP000031866"/>
    </source>
</evidence>
<dbReference type="GO" id="GO:0005524">
    <property type="term" value="F:ATP binding"/>
    <property type="evidence" value="ECO:0007669"/>
    <property type="project" value="TreeGrafter"/>
</dbReference>
<dbReference type="SUPFAM" id="SSF54913">
    <property type="entry name" value="GlnB-like"/>
    <property type="match status" value="1"/>
</dbReference>
<dbReference type="EMBL" id="JABTDW010000001">
    <property type="protein sequence ID" value="NSB15454.1"/>
    <property type="molecule type" value="Genomic_DNA"/>
</dbReference>
<dbReference type="Proteomes" id="UP001193748">
    <property type="component" value="Unassembled WGS sequence"/>
</dbReference>
<reference evidence="3" key="5">
    <citation type="journal article" date="2022" name="Nat. Biotechnol.">
        <title>Carbon-negative production of acetone and isopropanol by gas fermentation at industrial pilot scale.</title>
        <authorList>
            <person name="Liew F.E."/>
            <person name="Nogle R."/>
            <person name="Abdalla T."/>
            <person name="Rasor B.J."/>
            <person name="Canter C."/>
            <person name="Jensen R.O."/>
            <person name="Wang L."/>
            <person name="Strutz J."/>
            <person name="Chirania P."/>
            <person name="De Tissera S."/>
            <person name="Mueller A.P."/>
            <person name="Ruan Z."/>
            <person name="Gao A."/>
            <person name="Tran L."/>
            <person name="Engle N.L."/>
            <person name="Bromley J.C."/>
            <person name="Daniell J."/>
            <person name="Conrado R."/>
            <person name="Tschaplinski T.J."/>
            <person name="Giannone R.J."/>
            <person name="Hettich R.L."/>
            <person name="Karim A.S."/>
            <person name="Simpson S.D."/>
            <person name="Brown S.D."/>
            <person name="Leang C."/>
            <person name="Jewett M.C."/>
            <person name="Kopke M."/>
        </authorList>
    </citation>
    <scope>NUCLEOTIDE SEQUENCE</scope>
    <source>
        <strain evidence="3">DJ080</strain>
    </source>
</reference>
<dbReference type="PRINTS" id="PR00340">
    <property type="entry name" value="PIIGLNB"/>
</dbReference>
<comment type="similarity">
    <text evidence="1">Belongs to the P(II) protein family.</text>
</comment>
<dbReference type="Gene3D" id="3.30.70.120">
    <property type="match status" value="1"/>
</dbReference>
<name>A0A0B5QPI3_CLOBE</name>
<dbReference type="GO" id="GO:0005829">
    <property type="term" value="C:cytosol"/>
    <property type="evidence" value="ECO:0007669"/>
    <property type="project" value="TreeGrafter"/>
</dbReference>
<dbReference type="SMART" id="SM00938">
    <property type="entry name" value="P-II"/>
    <property type="match status" value="1"/>
</dbReference>
<evidence type="ECO:0000313" key="2">
    <source>
        <dbReference type="EMBL" id="AJG98758.1"/>
    </source>
</evidence>
<dbReference type="EMBL" id="JABSWW010000001">
    <property type="protein sequence ID" value="NRT88198.1"/>
    <property type="molecule type" value="Genomic_DNA"/>
</dbReference>
<evidence type="ECO:0000313" key="4">
    <source>
        <dbReference type="EMBL" id="NSB15454.1"/>
    </source>
</evidence>
<dbReference type="PANTHER" id="PTHR30115">
    <property type="entry name" value="NITROGEN REGULATORY PROTEIN P-II"/>
    <property type="match status" value="1"/>
</dbReference>
<gene>
    <name evidence="3" type="ORF">B0H41_001877</name>
    <name evidence="4" type="ORF">BCD95_003713</name>
    <name evidence="2" type="ORF">LF65_02170</name>
</gene>
<dbReference type="InterPro" id="IPR015867">
    <property type="entry name" value="N-reg_PII/ATP_PRibTrfase_C"/>
</dbReference>
<dbReference type="InterPro" id="IPR002187">
    <property type="entry name" value="N-reg_PII"/>
</dbReference>
<sequence length="127" mass="13981">MKEVMCIIRLNKVNKTKEALAEAGFPSITCRKVLGRGKKSIDIALVEAYMETGEVPPTSYGENLSERGRLIPKRFITLVVKDDEVKTVVETVISVNSTGTPGDGKIFVLPVEEVYRVRDGQIGEEAI</sequence>
<reference evidence="4" key="4">
    <citation type="submission" date="2020-06" db="EMBL/GenBank/DDBJ databases">
        <title>Genomic insights into acetone-butanol-ethanol (ABE) fermentation by sequencing solventogenic clostridia strains.</title>
        <authorList>
            <person name="Brown S."/>
        </authorList>
    </citation>
    <scope>NUCLEOTIDE SEQUENCE</scope>
    <source>
        <strain evidence="4">DJ123</strain>
    </source>
</reference>
<dbReference type="STRING" id="1520.LF65_02170"/>
<dbReference type="PANTHER" id="PTHR30115:SF11">
    <property type="entry name" value="NITROGEN REGULATORY PROTEIN P-II HOMOLOG"/>
    <property type="match status" value="1"/>
</dbReference>
<reference evidence="3" key="3">
    <citation type="submission" date="2020-05" db="EMBL/GenBank/DDBJ databases">
        <authorList>
            <person name="Brown S."/>
            <person name="Huntemann M."/>
            <person name="Clum A."/>
            <person name="Spunde A."/>
            <person name="Palaniappan K."/>
            <person name="Ritter S."/>
            <person name="Mikhailova N."/>
            <person name="Chen I.-M."/>
            <person name="Stamatis D."/>
            <person name="Reddy T."/>
            <person name="O'Malley R."/>
            <person name="Daum C."/>
            <person name="Shapiro N."/>
            <person name="Ivanova N."/>
            <person name="Kyrpides N."/>
            <person name="Woyke T."/>
        </authorList>
    </citation>
    <scope>NUCLEOTIDE SEQUENCE</scope>
    <source>
        <strain evidence="3">DJ080</strain>
    </source>
</reference>
<reference evidence="2" key="2">
    <citation type="submission" date="2016-02" db="EMBL/GenBank/DDBJ databases">
        <title>Genome sequence of Clostridium beijerinckii strain 59B.</title>
        <authorList>
            <person name="Little G.T."/>
            <person name="Minton N.P."/>
        </authorList>
    </citation>
    <scope>NUCLEOTIDE SEQUENCE</scope>
    <source>
        <strain evidence="2">NCIMB 14988</strain>
    </source>
</reference>
<dbReference type="PROSITE" id="PS00638">
    <property type="entry name" value="PII_GLNB_CTER"/>
    <property type="match status" value="1"/>
</dbReference>
<dbReference type="OrthoDB" id="9802729at2"/>
<dbReference type="Proteomes" id="UP000031866">
    <property type="component" value="Chromosome"/>
</dbReference>
<protein>
    <submittedName>
        <fullName evidence="2">Nitrogen fixation protein</fullName>
    </submittedName>
    <submittedName>
        <fullName evidence="3">Nitrogen regulatory protein PII 2</fullName>
    </submittedName>
</protein>
<organism evidence="2 5">
    <name type="scientific">Clostridium beijerinckii</name>
    <name type="common">Clostridium MP</name>
    <dbReference type="NCBI Taxonomy" id="1520"/>
    <lineage>
        <taxon>Bacteria</taxon>
        <taxon>Bacillati</taxon>
        <taxon>Bacillota</taxon>
        <taxon>Clostridia</taxon>
        <taxon>Eubacteriales</taxon>
        <taxon>Clostridiaceae</taxon>
        <taxon>Clostridium</taxon>
    </lineage>
</organism>
<dbReference type="GO" id="GO:0030234">
    <property type="term" value="F:enzyme regulator activity"/>
    <property type="evidence" value="ECO:0007669"/>
    <property type="project" value="InterPro"/>
</dbReference>
<dbReference type="AlphaFoldDB" id="A0A0B5QPI3"/>
<dbReference type="KEGG" id="cbei:LF65_02170"/>
<proteinExistence type="inferred from homology"/>
<dbReference type="Proteomes" id="UP000822184">
    <property type="component" value="Unassembled WGS sequence"/>
</dbReference>
<dbReference type="RefSeq" id="WP_041896047.1">
    <property type="nucleotide sequence ID" value="NZ_CP010086.2"/>
</dbReference>
<dbReference type="InterPro" id="IPR011322">
    <property type="entry name" value="N-reg_PII-like_a/b"/>
</dbReference>
<dbReference type="PROSITE" id="PS51343">
    <property type="entry name" value="PII_GLNB_DOM"/>
    <property type="match status" value="1"/>
</dbReference>
<accession>A0A0B5QPI3</accession>
<dbReference type="Pfam" id="PF00543">
    <property type="entry name" value="P-II"/>
    <property type="match status" value="1"/>
</dbReference>
<reference evidence="5" key="1">
    <citation type="submission" date="2014-12" db="EMBL/GenBank/DDBJ databases">
        <title>Genome sequence of Clostridium beijerinckii strain 59B.</title>
        <authorList>
            <person name="Little G.T."/>
            <person name="Minton N.P."/>
        </authorList>
    </citation>
    <scope>NUCLEOTIDE SEQUENCE [LARGE SCALE GENOMIC DNA]</scope>
    <source>
        <strain evidence="5">59B</strain>
    </source>
</reference>
<evidence type="ECO:0000256" key="1">
    <source>
        <dbReference type="RuleBase" id="RU003936"/>
    </source>
</evidence>
<dbReference type="GO" id="GO:0006808">
    <property type="term" value="P:regulation of nitrogen utilization"/>
    <property type="evidence" value="ECO:0007669"/>
    <property type="project" value="InterPro"/>
</dbReference>
<dbReference type="EMBL" id="CP010086">
    <property type="protein sequence ID" value="AJG98758.1"/>
    <property type="molecule type" value="Genomic_DNA"/>
</dbReference>